<dbReference type="EMBL" id="CCBN010000008">
    <property type="protein sequence ID" value="CDO54560.1"/>
    <property type="molecule type" value="Genomic_DNA"/>
</dbReference>
<evidence type="ECO:0000313" key="3">
    <source>
        <dbReference type="Proteomes" id="UP000242525"/>
    </source>
</evidence>
<evidence type="ECO:0000259" key="1">
    <source>
        <dbReference type="SMART" id="SM01373"/>
    </source>
</evidence>
<dbReference type="InterPro" id="IPR041899">
    <property type="entry name" value="MAGE_WH2"/>
</dbReference>
<reference evidence="2" key="1">
    <citation type="submission" date="2014-03" db="EMBL/GenBank/DDBJ databases">
        <authorList>
            <person name="Casaregola S."/>
        </authorList>
    </citation>
    <scope>NUCLEOTIDE SEQUENCE [LARGE SCALE GENOMIC DNA]</scope>
    <source>
        <strain evidence="2">CLIB 918</strain>
    </source>
</reference>
<dbReference type="PANTHER" id="PTHR11736">
    <property type="entry name" value="MELANOMA-ASSOCIATED ANTIGEN MAGE ANTIGEN"/>
    <property type="match status" value="1"/>
</dbReference>
<dbReference type="AlphaFoldDB" id="A0A0J9XBI2"/>
<sequence length="283" mass="31835">MSKRQGDHLERDESPKIRATVDERTVNEVVRLALSVEYARVGLRVKTIKEITDLRTTSEIAAVIMAANEKLINIFGMKLVRLPKILKKADAAKAASEAMQVKQESLTPTDTPKNSMFSADSIYVLQNCLPEKYIKVISNNAPHNRETGYMGVVAIVVSLIAFSGGMLEGQVLTRYLNALNLEEKIKSTSLISLENTFKLLVKHMYIEKEVTVVNAERKGIEFVKYTLGKRALREFTQDSMIKLCEMIMKNEFTDITEDQVKAQLKHTALMPEDMIPQIPASTQ</sequence>
<accession>A0A0J9XBI2</accession>
<dbReference type="GO" id="GO:0005634">
    <property type="term" value="C:nucleus"/>
    <property type="evidence" value="ECO:0007669"/>
    <property type="project" value="TreeGrafter"/>
</dbReference>
<dbReference type="OrthoDB" id="205198at2759"/>
<dbReference type="GO" id="GO:0006281">
    <property type="term" value="P:DNA repair"/>
    <property type="evidence" value="ECO:0007669"/>
    <property type="project" value="TreeGrafter"/>
</dbReference>
<comment type="caution">
    <text evidence="2">The sequence shown here is derived from an EMBL/GenBank/DDBJ whole genome shotgun (WGS) entry which is preliminary data.</text>
</comment>
<dbReference type="Pfam" id="PF01454">
    <property type="entry name" value="MAGE"/>
    <property type="match status" value="1"/>
</dbReference>
<keyword evidence="3" id="KW-1185">Reference proteome</keyword>
<organism evidence="2 3">
    <name type="scientific">Geotrichum candidum</name>
    <name type="common">Oospora lactis</name>
    <name type="synonym">Dipodascus geotrichum</name>
    <dbReference type="NCBI Taxonomy" id="1173061"/>
    <lineage>
        <taxon>Eukaryota</taxon>
        <taxon>Fungi</taxon>
        <taxon>Dikarya</taxon>
        <taxon>Ascomycota</taxon>
        <taxon>Saccharomycotina</taxon>
        <taxon>Dipodascomycetes</taxon>
        <taxon>Dipodascales</taxon>
        <taxon>Dipodascaceae</taxon>
        <taxon>Geotrichum</taxon>
    </lineage>
</organism>
<gene>
    <name evidence="2" type="ORF">BN980_GECA08s01022g</name>
</gene>
<dbReference type="SMART" id="SM01373">
    <property type="entry name" value="MAGE"/>
    <property type="match status" value="1"/>
</dbReference>
<dbReference type="InterPro" id="IPR002190">
    <property type="entry name" value="MHD_dom"/>
</dbReference>
<dbReference type="Gene3D" id="1.10.10.1210">
    <property type="entry name" value="MAGE homology domain, winged helix WH2 motif"/>
    <property type="match status" value="1"/>
</dbReference>
<protein>
    <recommendedName>
        <fullName evidence="1">MAGE domain-containing protein</fullName>
    </recommendedName>
</protein>
<feature type="domain" description="MAGE" evidence="1">
    <location>
        <begin position="29"/>
        <end position="240"/>
    </location>
</feature>
<evidence type="ECO:0000313" key="2">
    <source>
        <dbReference type="EMBL" id="CDO54560.1"/>
    </source>
</evidence>
<dbReference type="Proteomes" id="UP000242525">
    <property type="component" value="Unassembled WGS sequence"/>
</dbReference>
<dbReference type="Gene3D" id="1.10.10.1200">
    <property type="entry name" value="MAGE homology domain, winged helix WH1 motif"/>
    <property type="match status" value="1"/>
</dbReference>
<dbReference type="InterPro" id="IPR041898">
    <property type="entry name" value="MAGE_WH1"/>
</dbReference>
<name>A0A0J9XBI2_GEOCN</name>
<dbReference type="PANTHER" id="PTHR11736:SF14">
    <property type="entry name" value="NSE3 HOMOLOG, SMC5-SMC6 COMPLEX COMPONENT"/>
    <property type="match status" value="1"/>
</dbReference>
<proteinExistence type="predicted"/>
<dbReference type="InterPro" id="IPR037445">
    <property type="entry name" value="MAGE"/>
</dbReference>
<dbReference type="STRING" id="1173061.A0A0J9XBI2"/>